<dbReference type="SUPFAM" id="SSF54001">
    <property type="entry name" value="Cysteine proteinases"/>
    <property type="match status" value="1"/>
</dbReference>
<dbReference type="InterPro" id="IPR051202">
    <property type="entry name" value="Peptidase_C40"/>
</dbReference>
<keyword evidence="3" id="KW-0378">Hydrolase</keyword>
<dbReference type="InterPro" id="IPR038765">
    <property type="entry name" value="Papain-like_cys_pep_sf"/>
</dbReference>
<dbReference type="InterPro" id="IPR057812">
    <property type="entry name" value="SH3_YKFC_2nd"/>
</dbReference>
<dbReference type="InterPro" id="IPR000064">
    <property type="entry name" value="NLP_P60_dom"/>
</dbReference>
<keyword evidence="4" id="KW-0788">Thiol protease</keyword>
<reference evidence="6" key="1">
    <citation type="submission" date="2022-07" db="EMBL/GenBank/DDBJ databases">
        <authorList>
            <person name="Li W.-J."/>
            <person name="Deng Q.-Q."/>
        </authorList>
    </citation>
    <scope>NUCLEOTIDE SEQUENCE</scope>
    <source>
        <strain evidence="6">SYSU M60031</strain>
    </source>
</reference>
<evidence type="ECO:0000313" key="6">
    <source>
        <dbReference type="EMBL" id="MCP8967952.1"/>
    </source>
</evidence>
<dbReference type="AlphaFoldDB" id="A0AA41X3G7"/>
<dbReference type="Pfam" id="PF23795">
    <property type="entry name" value="SH3_YKFC_2nd"/>
    <property type="match status" value="1"/>
</dbReference>
<keyword evidence="2" id="KW-0645">Protease</keyword>
<evidence type="ECO:0000256" key="1">
    <source>
        <dbReference type="ARBA" id="ARBA00007074"/>
    </source>
</evidence>
<evidence type="ECO:0000259" key="5">
    <source>
        <dbReference type="PROSITE" id="PS51935"/>
    </source>
</evidence>
<protein>
    <submittedName>
        <fullName evidence="6">NlpC/P60 family protein</fullName>
    </submittedName>
</protein>
<sequence>MLVSVPVANVWTKPVQGEWLQLALSGWTRYWIDSLTVKERYRLFEEKLLQTQVLLGEEVLVVRTEGDWAEVRVPSQRTSQDAAGYPGWMQLSQLREAVALRSWQHFIVVSPSAELYSSDGASKQVIAYQTALPVAEEQKHWVYVHTPDGIRKVRRMSGEIIAGRTPAPAGRERLLKFGRRFLGLPYLWGGNSAFGFDCSGFTHTLAKAIGRDIPRDAGDQAREGTPVEPGQQQPGDLLFFAYEQGKCRVHHVGICAGFGRMLHAPKTGRSVEIIELAGTPYEAELCAIRRL</sequence>
<feature type="domain" description="NlpC/P60" evidence="5">
    <location>
        <begin position="168"/>
        <end position="291"/>
    </location>
</feature>
<evidence type="ECO:0000256" key="4">
    <source>
        <dbReference type="ARBA" id="ARBA00022807"/>
    </source>
</evidence>
<dbReference type="Proteomes" id="UP001156102">
    <property type="component" value="Unassembled WGS sequence"/>
</dbReference>
<name>A0AA41X3G7_9BACI</name>
<proteinExistence type="inferred from homology"/>
<evidence type="ECO:0000256" key="2">
    <source>
        <dbReference type="ARBA" id="ARBA00022670"/>
    </source>
</evidence>
<dbReference type="Gene3D" id="3.90.1720.10">
    <property type="entry name" value="endopeptidase domain like (from Nostoc punctiforme)"/>
    <property type="match status" value="1"/>
</dbReference>
<organism evidence="6 7">
    <name type="scientific">Ectobacillus ponti</name>
    <dbReference type="NCBI Taxonomy" id="2961894"/>
    <lineage>
        <taxon>Bacteria</taxon>
        <taxon>Bacillati</taxon>
        <taxon>Bacillota</taxon>
        <taxon>Bacilli</taxon>
        <taxon>Bacillales</taxon>
        <taxon>Bacillaceae</taxon>
        <taxon>Ectobacillus</taxon>
    </lineage>
</organism>
<accession>A0AA41X3G7</accession>
<dbReference type="Pfam" id="PF00877">
    <property type="entry name" value="NLPC_P60"/>
    <property type="match status" value="1"/>
</dbReference>
<dbReference type="GO" id="GO:0008234">
    <property type="term" value="F:cysteine-type peptidase activity"/>
    <property type="evidence" value="ECO:0007669"/>
    <property type="project" value="UniProtKB-KW"/>
</dbReference>
<dbReference type="RefSeq" id="WP_254757856.1">
    <property type="nucleotide sequence ID" value="NZ_JANCLT010000002.1"/>
</dbReference>
<comment type="similarity">
    <text evidence="1">Belongs to the peptidase C40 family.</text>
</comment>
<dbReference type="PANTHER" id="PTHR47053">
    <property type="entry name" value="MUREIN DD-ENDOPEPTIDASE MEPH-RELATED"/>
    <property type="match status" value="1"/>
</dbReference>
<evidence type="ECO:0000313" key="7">
    <source>
        <dbReference type="Proteomes" id="UP001156102"/>
    </source>
</evidence>
<dbReference type="Gene3D" id="2.30.30.40">
    <property type="entry name" value="SH3 Domains"/>
    <property type="match status" value="1"/>
</dbReference>
<dbReference type="EMBL" id="JANCLT010000002">
    <property type="protein sequence ID" value="MCP8967952.1"/>
    <property type="molecule type" value="Genomic_DNA"/>
</dbReference>
<dbReference type="PANTHER" id="PTHR47053:SF3">
    <property type="entry name" value="GAMMA-D-GLUTAMYL-L-LYSINE DIPEPTIDYL-PEPTIDASE"/>
    <property type="match status" value="1"/>
</dbReference>
<comment type="caution">
    <text evidence="6">The sequence shown here is derived from an EMBL/GenBank/DDBJ whole genome shotgun (WGS) entry which is preliminary data.</text>
</comment>
<evidence type="ECO:0000256" key="3">
    <source>
        <dbReference type="ARBA" id="ARBA00022801"/>
    </source>
</evidence>
<gene>
    <name evidence="6" type="ORF">NK662_05285</name>
</gene>
<dbReference type="GO" id="GO:0006508">
    <property type="term" value="P:proteolysis"/>
    <property type="evidence" value="ECO:0007669"/>
    <property type="project" value="UniProtKB-KW"/>
</dbReference>
<keyword evidence="7" id="KW-1185">Reference proteome</keyword>
<dbReference type="PROSITE" id="PS51935">
    <property type="entry name" value="NLPC_P60"/>
    <property type="match status" value="1"/>
</dbReference>